<dbReference type="Gene3D" id="1.10.150.130">
    <property type="match status" value="1"/>
</dbReference>
<dbReference type="InterPro" id="IPR002104">
    <property type="entry name" value="Integrase_catalytic"/>
</dbReference>
<keyword evidence="2" id="KW-0238">DNA-binding</keyword>
<dbReference type="Pfam" id="PF13102">
    <property type="entry name" value="Phage_int_SAM_5"/>
    <property type="match status" value="1"/>
</dbReference>
<dbReference type="InterPro" id="IPR050090">
    <property type="entry name" value="Tyrosine_recombinase_XerCD"/>
</dbReference>
<evidence type="ECO:0000256" key="1">
    <source>
        <dbReference type="ARBA" id="ARBA00008857"/>
    </source>
</evidence>
<dbReference type="AlphaFoldDB" id="A0A5J4SK98"/>
<dbReference type="PROSITE" id="PS51898">
    <property type="entry name" value="TYR_RECOMBINASE"/>
    <property type="match status" value="1"/>
</dbReference>
<accession>A0A5J4SK98</accession>
<dbReference type="Pfam" id="PF00589">
    <property type="entry name" value="Phage_integrase"/>
    <property type="match status" value="1"/>
</dbReference>
<keyword evidence="3" id="KW-0233">DNA recombination</keyword>
<dbReference type="InterPro" id="IPR035386">
    <property type="entry name" value="Arm-DNA-bind_5"/>
</dbReference>
<feature type="domain" description="Tyr recombinase" evidence="4">
    <location>
        <begin position="224"/>
        <end position="398"/>
    </location>
</feature>
<dbReference type="CDD" id="cd01185">
    <property type="entry name" value="INTN1_C_like"/>
    <property type="match status" value="1"/>
</dbReference>
<evidence type="ECO:0000256" key="2">
    <source>
        <dbReference type="ARBA" id="ARBA00023125"/>
    </source>
</evidence>
<dbReference type="InterPro" id="IPR025269">
    <property type="entry name" value="SAM-like_dom"/>
</dbReference>
<dbReference type="GO" id="GO:0015074">
    <property type="term" value="P:DNA integration"/>
    <property type="evidence" value="ECO:0007669"/>
    <property type="project" value="InterPro"/>
</dbReference>
<dbReference type="EMBL" id="SNRY01000134">
    <property type="protein sequence ID" value="KAA6346338.1"/>
    <property type="molecule type" value="Genomic_DNA"/>
</dbReference>
<dbReference type="PANTHER" id="PTHR30349:SF64">
    <property type="entry name" value="PROPHAGE INTEGRASE INTD-RELATED"/>
    <property type="match status" value="1"/>
</dbReference>
<comment type="caution">
    <text evidence="6">The sequence shown here is derived from an EMBL/GenBank/DDBJ whole genome shotgun (WGS) entry which is preliminary data.</text>
</comment>
<dbReference type="GO" id="GO:0006310">
    <property type="term" value="P:DNA recombination"/>
    <property type="evidence" value="ECO:0007669"/>
    <property type="project" value="UniProtKB-KW"/>
</dbReference>
<dbReference type="EMBL" id="SNRY01000134">
    <property type="protein sequence ID" value="KAA6346319.1"/>
    <property type="molecule type" value="Genomic_DNA"/>
</dbReference>
<dbReference type="InterPro" id="IPR013762">
    <property type="entry name" value="Integrase-like_cat_sf"/>
</dbReference>
<dbReference type="InterPro" id="IPR011010">
    <property type="entry name" value="DNA_brk_join_enz"/>
</dbReference>
<dbReference type="PANTHER" id="PTHR30349">
    <property type="entry name" value="PHAGE INTEGRASE-RELATED"/>
    <property type="match status" value="1"/>
</dbReference>
<dbReference type="SUPFAM" id="SSF56349">
    <property type="entry name" value="DNA breaking-rejoining enzymes"/>
    <property type="match status" value="1"/>
</dbReference>
<name>A0A5J4SK98_9ZZZZ</name>
<organism evidence="6">
    <name type="scientific">termite gut metagenome</name>
    <dbReference type="NCBI Taxonomy" id="433724"/>
    <lineage>
        <taxon>unclassified sequences</taxon>
        <taxon>metagenomes</taxon>
        <taxon>organismal metagenomes</taxon>
    </lineage>
</organism>
<protein>
    <submittedName>
        <fullName evidence="6">Tyrosine recombinase XerC</fullName>
    </submittedName>
</protein>
<dbReference type="GO" id="GO:0003677">
    <property type="term" value="F:DNA binding"/>
    <property type="evidence" value="ECO:0007669"/>
    <property type="project" value="UniProtKB-KW"/>
</dbReference>
<gene>
    <name evidence="5" type="ORF">EZS27_006141</name>
    <name evidence="6" type="ORF">EZS27_006160</name>
</gene>
<dbReference type="Pfam" id="PF17293">
    <property type="entry name" value="Arm-DNA-bind_5"/>
    <property type="match status" value="1"/>
</dbReference>
<evidence type="ECO:0000313" key="6">
    <source>
        <dbReference type="EMBL" id="KAA6346338.1"/>
    </source>
</evidence>
<reference evidence="6" key="1">
    <citation type="submission" date="2019-03" db="EMBL/GenBank/DDBJ databases">
        <title>Single cell metagenomics reveals metabolic interactions within the superorganism composed of flagellate Streblomastix strix and complex community of Bacteroidetes bacteria on its surface.</title>
        <authorList>
            <person name="Treitli S.C."/>
            <person name="Kolisko M."/>
            <person name="Husnik F."/>
            <person name="Keeling P."/>
            <person name="Hampl V."/>
        </authorList>
    </citation>
    <scope>NUCLEOTIDE SEQUENCE</scope>
    <source>
        <strain evidence="6">STM</strain>
    </source>
</reference>
<evidence type="ECO:0000259" key="4">
    <source>
        <dbReference type="PROSITE" id="PS51898"/>
    </source>
</evidence>
<evidence type="ECO:0000313" key="5">
    <source>
        <dbReference type="EMBL" id="KAA6346319.1"/>
    </source>
</evidence>
<dbReference type="InterPro" id="IPR010998">
    <property type="entry name" value="Integrase_recombinase_N"/>
</dbReference>
<proteinExistence type="inferred from homology"/>
<evidence type="ECO:0000256" key="3">
    <source>
        <dbReference type="ARBA" id="ARBA00023172"/>
    </source>
</evidence>
<sequence>MKEISKRSTFAVLFYINKAKRKKNGLCPLMGRITIDAGIAQFSAHTEVNPQTWDAKAGRAVGKTKGTVLVNKTLDKLERQIRSHYSRMVSEDAYVTAESVKNALNGIGRKAANLLELFRKYNEEVKLKVGVNCVEATYEQYLMSYTHLSEFIRLRYHADDVELTSLNHSFINAYDLYLRIDKRMSAYTVQKHITSLRRMIRRAIRQNTLKRNPFSNYISERPLQQRRHLTMDEFQKLLNKPIAETHLIRTRDIFLFACFTGMAYADIRNLSEKHLITDENGFMWIKIKRQKTNSECNIRLLNVPVQIIEKYRHERRNEKIFELTTLVHINRNLKKIASSCGIEKNLTFHMARHTFATQVCLSQGVPIETLSKMMGHDSVHTTQIYAKITNQKVNEDMKILSNRIESKYSMPKDDVPKNFARNQYYK</sequence>
<dbReference type="Gene3D" id="1.10.443.10">
    <property type="entry name" value="Intergrase catalytic core"/>
    <property type="match status" value="1"/>
</dbReference>
<comment type="similarity">
    <text evidence="1">Belongs to the 'phage' integrase family.</text>
</comment>